<dbReference type="GO" id="GO:0022900">
    <property type="term" value="P:electron transport chain"/>
    <property type="evidence" value="ECO:0007669"/>
    <property type="project" value="InterPro"/>
</dbReference>
<evidence type="ECO:0000256" key="10">
    <source>
        <dbReference type="ARBA" id="ARBA00023136"/>
    </source>
</evidence>
<organism evidence="12 13">
    <name type="scientific">Plectus sambesii</name>
    <dbReference type="NCBI Taxonomy" id="2011161"/>
    <lineage>
        <taxon>Eukaryota</taxon>
        <taxon>Metazoa</taxon>
        <taxon>Ecdysozoa</taxon>
        <taxon>Nematoda</taxon>
        <taxon>Chromadorea</taxon>
        <taxon>Plectida</taxon>
        <taxon>Plectina</taxon>
        <taxon>Plectoidea</taxon>
        <taxon>Plectidae</taxon>
        <taxon>Plectus</taxon>
    </lineage>
</organism>
<evidence type="ECO:0000256" key="6">
    <source>
        <dbReference type="ARBA" id="ARBA00022792"/>
    </source>
</evidence>
<name>A0A914VI42_9BILA</name>
<dbReference type="Proteomes" id="UP000887566">
    <property type="component" value="Unplaced"/>
</dbReference>
<dbReference type="PANTHER" id="PTHR12219">
    <property type="entry name" value="NADH-UBIQUINONE OXIDOREDUCTASE"/>
    <property type="match status" value="1"/>
</dbReference>
<evidence type="ECO:0000313" key="12">
    <source>
        <dbReference type="Proteomes" id="UP000887566"/>
    </source>
</evidence>
<evidence type="ECO:0000256" key="8">
    <source>
        <dbReference type="ARBA" id="ARBA00022982"/>
    </source>
</evidence>
<dbReference type="GO" id="GO:0005743">
    <property type="term" value="C:mitochondrial inner membrane"/>
    <property type="evidence" value="ECO:0007669"/>
    <property type="project" value="UniProtKB-SubCell"/>
</dbReference>
<keyword evidence="9 11" id="KW-0496">Mitochondrion</keyword>
<keyword evidence="10 11" id="KW-0472">Membrane</keyword>
<dbReference type="FunFam" id="3.30.160.190:FF:000001">
    <property type="entry name" value="NADH-ubiquinone oxidoreductase 21 kDa subunit mitochondrial"/>
    <property type="match status" value="1"/>
</dbReference>
<dbReference type="Gene3D" id="3.30.160.190">
    <property type="entry name" value="atu1810 like domain"/>
    <property type="match status" value="1"/>
</dbReference>
<protein>
    <recommendedName>
        <fullName evidence="3 11">NADH dehydrogenase [ubiquinone] iron-sulfur protein 4, mitochondrial</fullName>
    </recommendedName>
</protein>
<proteinExistence type="inferred from homology"/>
<keyword evidence="5 11" id="KW-0679">Respiratory chain</keyword>
<evidence type="ECO:0000256" key="11">
    <source>
        <dbReference type="RuleBase" id="RU367010"/>
    </source>
</evidence>
<reference evidence="13" key="1">
    <citation type="submission" date="2022-11" db="UniProtKB">
        <authorList>
            <consortium name="WormBaseParasite"/>
        </authorList>
    </citation>
    <scope>IDENTIFICATION</scope>
</reference>
<comment type="subcellular location">
    <subcellularLocation>
        <location evidence="11">Mitochondrion inner membrane</location>
        <topology evidence="11">Peripheral membrane protein</topology>
        <orientation evidence="11">Matrix side</orientation>
    </subcellularLocation>
</comment>
<comment type="function">
    <text evidence="1 11">Accessory subunit of the mitochondrial membrane respiratory chain NADH dehydrogenase (Complex I), that is believed not to be involved in catalysis. Complex I functions in the transfer of electrons from NADH to the respiratory chain. The immediate electron acceptor for the enzyme is believed to be ubiquinone.</text>
</comment>
<keyword evidence="8 11" id="KW-0249">Electron transport</keyword>
<keyword evidence="12" id="KW-1185">Reference proteome</keyword>
<evidence type="ECO:0000256" key="5">
    <source>
        <dbReference type="ARBA" id="ARBA00022660"/>
    </source>
</evidence>
<keyword evidence="7 11" id="KW-0809">Transit peptide</keyword>
<dbReference type="PANTHER" id="PTHR12219:SF8">
    <property type="entry name" value="NADH DEHYDROGENASE [UBIQUINONE] IRON-SULFUR PROTEIN 4, MITOCHONDRIAL"/>
    <property type="match status" value="1"/>
</dbReference>
<evidence type="ECO:0000313" key="13">
    <source>
        <dbReference type="WBParaSite" id="PSAMB.scaffold2000size26125.g15936.t1"/>
    </source>
</evidence>
<dbReference type="AlphaFoldDB" id="A0A914VI42"/>
<accession>A0A914VI42</accession>
<evidence type="ECO:0000256" key="9">
    <source>
        <dbReference type="ARBA" id="ARBA00023128"/>
    </source>
</evidence>
<evidence type="ECO:0000256" key="7">
    <source>
        <dbReference type="ARBA" id="ARBA00022946"/>
    </source>
</evidence>
<comment type="similarity">
    <text evidence="2 11">Belongs to the complex I NDUFS4 subunit family.</text>
</comment>
<evidence type="ECO:0000256" key="4">
    <source>
        <dbReference type="ARBA" id="ARBA00022448"/>
    </source>
</evidence>
<evidence type="ECO:0000256" key="3">
    <source>
        <dbReference type="ARBA" id="ARBA00015796"/>
    </source>
</evidence>
<keyword evidence="4 11" id="KW-0813">Transport</keyword>
<dbReference type="InterPro" id="IPR006885">
    <property type="entry name" value="NADH_UbQ_FeS_4_mit-like"/>
</dbReference>
<dbReference type="WBParaSite" id="PSAMB.scaffold2000size26125.g15936.t1">
    <property type="protein sequence ID" value="PSAMB.scaffold2000size26125.g15936.t1"/>
    <property type="gene ID" value="PSAMB.scaffold2000size26125.g15936"/>
</dbReference>
<dbReference type="Pfam" id="PF04800">
    <property type="entry name" value="NDUS4"/>
    <property type="match status" value="1"/>
</dbReference>
<dbReference type="InterPro" id="IPR038532">
    <property type="entry name" value="NDUFS4-like_sf"/>
</dbReference>
<keyword evidence="6 11" id="KW-0999">Mitochondrion inner membrane</keyword>
<sequence>MLRGAWKVTHRASIRAIQSRLYSNNVHDEMVPIERSKPDPSIKTVEQFVHPPEPKVRWITQSDVRDEAMDIAGVPEEHVVQRRARIFKPARAMTMQGWNNMKLWKVELDTRERWDNPLMGWSSSGDPQSNLQLDFSSKEDAIRFCEKNRWEFEVEKERMRKIVPKAYGSNFSWNERTRTNTK</sequence>
<evidence type="ECO:0000256" key="2">
    <source>
        <dbReference type="ARBA" id="ARBA00005882"/>
    </source>
</evidence>
<evidence type="ECO:0000256" key="1">
    <source>
        <dbReference type="ARBA" id="ARBA00003195"/>
    </source>
</evidence>